<dbReference type="EMBL" id="BJXV01000024">
    <property type="protein sequence ID" value="GEN29553.1"/>
    <property type="molecule type" value="Genomic_DNA"/>
</dbReference>
<proteinExistence type="predicted"/>
<keyword evidence="1" id="KW-0479">Metal-binding</keyword>
<dbReference type="GO" id="GO:0046872">
    <property type="term" value="F:metal ion binding"/>
    <property type="evidence" value="ECO:0007669"/>
    <property type="project" value="UniProtKB-KW"/>
</dbReference>
<evidence type="ECO:0000313" key="3">
    <source>
        <dbReference type="EMBL" id="GEN29553.1"/>
    </source>
</evidence>
<comment type="caution">
    <text evidence="3">The sequence shown here is derived from an EMBL/GenBank/DDBJ whole genome shotgun (WGS) entry which is preliminary data.</text>
</comment>
<sequence>MENQGDVIMTDMGVCACPGCEHKAYSEHAAIREGRVYCCTACAAGHPAGRECIHEGCACNELNRPPAGEEVLEEPDNLQF</sequence>
<gene>
    <name evidence="3" type="ORF">HVA01_31990</name>
</gene>
<evidence type="ECO:0000313" key="4">
    <source>
        <dbReference type="Proteomes" id="UP000321303"/>
    </source>
</evidence>
<dbReference type="Proteomes" id="UP000321303">
    <property type="component" value="Unassembled WGS sequence"/>
</dbReference>
<dbReference type="InterPro" id="IPR017854">
    <property type="entry name" value="Metalthion_dom_sf"/>
</dbReference>
<accession>A0A511UVT2</accession>
<dbReference type="InterPro" id="IPR000518">
    <property type="entry name" value="Metalthion_fam14_prok"/>
</dbReference>
<evidence type="ECO:0008006" key="5">
    <source>
        <dbReference type="Google" id="ProtNLM"/>
    </source>
</evidence>
<dbReference type="SUPFAM" id="SSF57868">
    <property type="entry name" value="Metallothionein"/>
    <property type="match status" value="1"/>
</dbReference>
<keyword evidence="4" id="KW-1185">Reference proteome</keyword>
<dbReference type="Gene3D" id="2.30.170.10">
    <property type="match status" value="1"/>
</dbReference>
<dbReference type="AlphaFoldDB" id="A0A511UVT2"/>
<evidence type="ECO:0000256" key="1">
    <source>
        <dbReference type="ARBA" id="ARBA00022723"/>
    </source>
</evidence>
<reference evidence="3 4" key="1">
    <citation type="submission" date="2019-07" db="EMBL/GenBank/DDBJ databases">
        <title>Whole genome shotgun sequence of Halomonas variabilis NBRC 102410.</title>
        <authorList>
            <person name="Hosoyama A."/>
            <person name="Uohara A."/>
            <person name="Ohji S."/>
            <person name="Ichikawa N."/>
        </authorList>
    </citation>
    <scope>NUCLEOTIDE SEQUENCE [LARGE SCALE GENOMIC DNA]</scope>
    <source>
        <strain evidence="3 4">NBRC 102410</strain>
    </source>
</reference>
<keyword evidence="2" id="KW-0480">Metal-thiolate cluster</keyword>
<protein>
    <recommendedName>
        <fullName evidence="5">Metallothionein</fullName>
    </recommendedName>
</protein>
<evidence type="ECO:0000256" key="2">
    <source>
        <dbReference type="ARBA" id="ARBA00022851"/>
    </source>
</evidence>
<name>A0A511UVT2_9GAMM</name>
<dbReference type="Pfam" id="PF02069">
    <property type="entry name" value="Metallothio_Pro"/>
    <property type="match status" value="1"/>
</dbReference>
<organism evidence="3 4">
    <name type="scientific">Halovibrio variabilis</name>
    <dbReference type="NCBI Taxonomy" id="31910"/>
    <lineage>
        <taxon>Bacteria</taxon>
        <taxon>Pseudomonadati</taxon>
        <taxon>Pseudomonadota</taxon>
        <taxon>Gammaproteobacteria</taxon>
        <taxon>Oceanospirillales</taxon>
        <taxon>Halomonadaceae</taxon>
        <taxon>Halovibrio</taxon>
    </lineage>
</organism>